<feature type="domain" description="MMS19 N-terminal" evidence="7">
    <location>
        <begin position="39"/>
        <end position="300"/>
    </location>
</feature>
<evidence type="ECO:0000256" key="1">
    <source>
        <dbReference type="ARBA" id="ARBA00004123"/>
    </source>
</evidence>
<comment type="subcellular location">
    <subcellularLocation>
        <location evidence="5">Cytoplasm</location>
        <location evidence="5">Cytoskeleton</location>
        <location evidence="5">Spindle</location>
    </subcellularLocation>
    <subcellularLocation>
        <location evidence="1 5">Nucleus</location>
    </subcellularLocation>
</comment>
<dbReference type="InterPro" id="IPR016024">
    <property type="entry name" value="ARM-type_fold"/>
</dbReference>
<keyword evidence="5" id="KW-0227">DNA damage</keyword>
<proteinExistence type="inferred from homology"/>
<dbReference type="Pfam" id="PF12460">
    <property type="entry name" value="MMS19_C"/>
    <property type="match status" value="1"/>
</dbReference>
<organism evidence="8">
    <name type="scientific">Arion vulgaris</name>
    <dbReference type="NCBI Taxonomy" id="1028688"/>
    <lineage>
        <taxon>Eukaryota</taxon>
        <taxon>Metazoa</taxon>
        <taxon>Spiralia</taxon>
        <taxon>Lophotrochozoa</taxon>
        <taxon>Mollusca</taxon>
        <taxon>Gastropoda</taxon>
        <taxon>Heterobranchia</taxon>
        <taxon>Euthyneura</taxon>
        <taxon>Panpulmonata</taxon>
        <taxon>Eupulmonata</taxon>
        <taxon>Stylommatophora</taxon>
        <taxon>Helicina</taxon>
        <taxon>Arionoidea</taxon>
        <taxon>Arionidae</taxon>
        <taxon>Arion</taxon>
    </lineage>
</organism>
<dbReference type="InterPro" id="IPR011989">
    <property type="entry name" value="ARM-like"/>
</dbReference>
<evidence type="ECO:0000256" key="3">
    <source>
        <dbReference type="ARBA" id="ARBA00022737"/>
    </source>
</evidence>
<keyword evidence="4 5" id="KW-0539">Nucleus</keyword>
<gene>
    <name evidence="8" type="primary">ORF128061</name>
</gene>
<comment type="function">
    <text evidence="5">Key component of the cytosolic iron-sulfur protein assembly (CIA) complex, a multiprotein complex that mediates the incorporation of iron-sulfur cluster into apoproteins specifically involved in DNA metabolism and genomic integrity. In the CIA complex, MMS19 acts as an adapter between early-acting CIA components and a subset of cellular target iron-sulfur proteins.</text>
</comment>
<dbReference type="InterPro" id="IPR039920">
    <property type="entry name" value="MMS19"/>
</dbReference>
<keyword evidence="3" id="KW-0677">Repeat</keyword>
<dbReference type="AlphaFoldDB" id="A0A0B7AL83"/>
<evidence type="ECO:0000256" key="4">
    <source>
        <dbReference type="ARBA" id="ARBA00023242"/>
    </source>
</evidence>
<dbReference type="Gene3D" id="1.25.10.10">
    <property type="entry name" value="Leucine-rich Repeat Variant"/>
    <property type="match status" value="2"/>
</dbReference>
<dbReference type="Pfam" id="PF14500">
    <property type="entry name" value="MMS19_N"/>
    <property type="match status" value="1"/>
</dbReference>
<comment type="similarity">
    <text evidence="2 5">Belongs to the MET18/MMS19 family.</text>
</comment>
<evidence type="ECO:0000256" key="5">
    <source>
        <dbReference type="RuleBase" id="RU367072"/>
    </source>
</evidence>
<dbReference type="GO" id="GO:0016226">
    <property type="term" value="P:iron-sulfur cluster assembly"/>
    <property type="evidence" value="ECO:0007669"/>
    <property type="project" value="UniProtKB-UniRule"/>
</dbReference>
<dbReference type="GO" id="GO:0005634">
    <property type="term" value="C:nucleus"/>
    <property type="evidence" value="ECO:0007669"/>
    <property type="project" value="UniProtKB-SubCell"/>
</dbReference>
<keyword evidence="5" id="KW-0234">DNA repair</keyword>
<keyword evidence="5" id="KW-0963">Cytoplasm</keyword>
<dbReference type="PANTHER" id="PTHR12891">
    <property type="entry name" value="DNA REPAIR/TRANSCRIPTION PROTEIN MET18/MMS19"/>
    <property type="match status" value="1"/>
</dbReference>
<sequence>MATSMKDGIGSYISGNTEDASKQIAAEINKSNGKFLELVENLGDHLTNSDTVTRGRATQLFGDVLQLLPVSFLTADQIELIASFLLSKLSDHHSVQPHALYSLAVLTRHCSSLPKGLPEQICRTVFREVQNQTMSHTDRRATYMIIQNLLGSAFKALEQMGGDFVIGFIQQMDSEKDPRNLIICFNCAQFICSNMNLGLFAEEMFEVLGCYFPIDFFPPANDPHGITKEELILALRKCFAASSEVSQFCVPLLLEKMTSDLQAARLDAFLTLIDCCPVYGRQGLLEFLGSITSSIKREVLMNLSPDLVKAAKDAIVAVYSAVDPPNDINDDLITSTLVDLYQDIGKYLETTDLKKCCLAYSLLQSVASACPTVLCIVVPLVLPTLINHCSKETQPSEQHAFLKELKGFLEVFLHHQSNEYVVQVYKIHATSLFTLYESLLNKENNDLQYEAMCALTLLTSSDLEPSLEKCGMFLDYLVKKSVTVYDHNLRNQLLSSLRTVVTKNPSLGAKAAESLMQIIKTTSSQLAVVALVNVVTGEESFIIVNKFLLTIISQDLTFDSVTHVINCVHALSELLTLLAADKSCMSLVVNETALPLLRIAVSVTLHWTEDTRDQCAAFMSCFRDIFKVIGCSLEQSGVTTLWNKLQKLFLEADIHSIGLPGDFKTMEPFKPGSPWQQTRLTAVLEGLLVAGDIQAMREKHEAVFEAVFLLAVECEDEYSHLSACRCLAAMLNKAPIGSSIHWLLEPIVERLRSVISSQGSLDKKIRAVTLWVWLTKALECRGHSTTGILSSHLISLLGEPELGAIVAQRVGLIVEEVDDIFTARLKGNITPLYKQRFFTLNLLSLLDGYHKAQSKEIKQNYLVALSQITSNLPLQVMKPHFSKLVPLLLLCLDQSGNSSHNQTLTTLCSAVINAPDVIVPSVDSLIGRLLELTKSDSAMKTRMAALKCLENLTCLPSYTVVPHQAQVVQHLASSLDDKKRLVRKQAVETRSAWILLEQVK</sequence>
<dbReference type="GO" id="GO:0006281">
    <property type="term" value="P:DNA repair"/>
    <property type="evidence" value="ECO:0007669"/>
    <property type="project" value="UniProtKB-UniRule"/>
</dbReference>
<dbReference type="EMBL" id="HACG01034939">
    <property type="protein sequence ID" value="CEK81804.1"/>
    <property type="molecule type" value="Transcribed_RNA"/>
</dbReference>
<protein>
    <recommendedName>
        <fullName evidence="5">MMS19 nucleotide excision repair protein</fullName>
    </recommendedName>
</protein>
<evidence type="ECO:0000259" key="6">
    <source>
        <dbReference type="Pfam" id="PF12460"/>
    </source>
</evidence>
<dbReference type="InterPro" id="IPR024687">
    <property type="entry name" value="MMS19_C"/>
</dbReference>
<dbReference type="GO" id="GO:0051604">
    <property type="term" value="P:protein maturation"/>
    <property type="evidence" value="ECO:0007669"/>
    <property type="project" value="UniProtKB-UniRule"/>
</dbReference>
<reference evidence="8" key="1">
    <citation type="submission" date="2014-12" db="EMBL/GenBank/DDBJ databases">
        <title>Insight into the proteome of Arion vulgaris.</title>
        <authorList>
            <person name="Aradska J."/>
            <person name="Bulat T."/>
            <person name="Smidak R."/>
            <person name="Sarate P."/>
            <person name="Gangsoo J."/>
            <person name="Sialana F."/>
            <person name="Bilban M."/>
            <person name="Lubec G."/>
        </authorList>
    </citation>
    <scope>NUCLEOTIDE SEQUENCE</scope>
    <source>
        <tissue evidence="8">Skin</tissue>
    </source>
</reference>
<feature type="domain" description="MMS19 C-terminal" evidence="6">
    <location>
        <begin position="551"/>
        <end position="953"/>
    </location>
</feature>
<dbReference type="PANTHER" id="PTHR12891:SF0">
    <property type="entry name" value="MMS19 NUCLEOTIDE EXCISION REPAIR PROTEIN HOMOLOG"/>
    <property type="match status" value="1"/>
</dbReference>
<accession>A0A0B7AL83</accession>
<evidence type="ECO:0000256" key="2">
    <source>
        <dbReference type="ARBA" id="ARBA00009340"/>
    </source>
</evidence>
<dbReference type="InterPro" id="IPR029240">
    <property type="entry name" value="MMS19_N"/>
</dbReference>
<name>A0A0B7AL83_9EUPU</name>
<dbReference type="GO" id="GO:0005819">
    <property type="term" value="C:spindle"/>
    <property type="evidence" value="ECO:0007669"/>
    <property type="project" value="UniProtKB-SubCell"/>
</dbReference>
<dbReference type="GO" id="GO:0097361">
    <property type="term" value="C:cytosolic [4Fe-4S] assembly targeting complex"/>
    <property type="evidence" value="ECO:0007669"/>
    <property type="project" value="UniProtKB-UniRule"/>
</dbReference>
<evidence type="ECO:0000259" key="7">
    <source>
        <dbReference type="Pfam" id="PF14500"/>
    </source>
</evidence>
<keyword evidence="5" id="KW-0206">Cytoskeleton</keyword>
<comment type="subunit">
    <text evidence="5">Component of the CIA complex.</text>
</comment>
<evidence type="ECO:0000313" key="8">
    <source>
        <dbReference type="EMBL" id="CEK81804.1"/>
    </source>
</evidence>
<dbReference type="SUPFAM" id="SSF48371">
    <property type="entry name" value="ARM repeat"/>
    <property type="match status" value="1"/>
</dbReference>